<evidence type="ECO:0000313" key="2">
    <source>
        <dbReference type="EMBL" id="MBU5484945.1"/>
    </source>
</evidence>
<protein>
    <recommendedName>
        <fullName evidence="1">UPF0342 protein KQI86_11415</fullName>
    </recommendedName>
</protein>
<evidence type="ECO:0000313" key="3">
    <source>
        <dbReference type="Proteomes" id="UP000726170"/>
    </source>
</evidence>
<dbReference type="Pfam" id="PF06133">
    <property type="entry name" value="Com_YlbF"/>
    <property type="match status" value="1"/>
</dbReference>
<dbReference type="Proteomes" id="UP000726170">
    <property type="component" value="Unassembled WGS sequence"/>
</dbReference>
<name>A0ABS6EKG9_9CLOT</name>
<sequence>MNIYDKAHELAKTLKISPEVVELRNAGKKIETNETNKQMLNDFRKLQYEAYSEQIKNGKLSSETENKLNSLGSIISMNPDVAAYIQAEAKFGVIWEDIMKILNDAIDIDLTFGIGK</sequence>
<dbReference type="HAMAP" id="MF_01526">
    <property type="entry name" value="UPF0342"/>
    <property type="match status" value="1"/>
</dbReference>
<evidence type="ECO:0000256" key="1">
    <source>
        <dbReference type="HAMAP-Rule" id="MF_01526"/>
    </source>
</evidence>
<comment type="similarity">
    <text evidence="1">Belongs to the UPF0342 family.</text>
</comment>
<proteinExistence type="inferred from homology"/>
<dbReference type="EMBL" id="JAHLQF010000002">
    <property type="protein sequence ID" value="MBU5484945.1"/>
    <property type="molecule type" value="Genomic_DNA"/>
</dbReference>
<dbReference type="InterPro" id="IPR010368">
    <property type="entry name" value="Com_YlbF"/>
</dbReference>
<keyword evidence="3" id="KW-1185">Reference proteome</keyword>
<organism evidence="2 3">
    <name type="scientific">Clostridium mobile</name>
    <dbReference type="NCBI Taxonomy" id="2841512"/>
    <lineage>
        <taxon>Bacteria</taxon>
        <taxon>Bacillati</taxon>
        <taxon>Bacillota</taxon>
        <taxon>Clostridia</taxon>
        <taxon>Eubacteriales</taxon>
        <taxon>Clostridiaceae</taxon>
        <taxon>Clostridium</taxon>
    </lineage>
</organism>
<gene>
    <name evidence="2" type="ORF">KQI86_11415</name>
</gene>
<dbReference type="RefSeq" id="WP_216439462.1">
    <property type="nucleotide sequence ID" value="NZ_JAHLQF010000002.1"/>
</dbReference>
<accession>A0ABS6EKG9</accession>
<reference evidence="2 3" key="1">
    <citation type="submission" date="2021-06" db="EMBL/GenBank/DDBJ databases">
        <authorList>
            <person name="Sun Q."/>
            <person name="Li D."/>
        </authorList>
    </citation>
    <scope>NUCLEOTIDE SEQUENCE [LARGE SCALE GENOMIC DNA]</scope>
    <source>
        <strain evidence="2 3">MSJ-11</strain>
    </source>
</reference>
<comment type="caution">
    <text evidence="2">The sequence shown here is derived from an EMBL/GenBank/DDBJ whole genome shotgun (WGS) entry which is preliminary data.</text>
</comment>